<dbReference type="InterPro" id="IPR001343">
    <property type="entry name" value="Hemolysn_Ca-bd"/>
</dbReference>
<protein>
    <submittedName>
        <fullName evidence="1">Calcium-binding protein</fullName>
    </submittedName>
</protein>
<dbReference type="InterPro" id="IPR011049">
    <property type="entry name" value="Serralysin-like_metalloprot_C"/>
</dbReference>
<organism evidence="1">
    <name type="scientific">Symploca sp. SIO1C4</name>
    <dbReference type="NCBI Taxonomy" id="2607765"/>
    <lineage>
        <taxon>Bacteria</taxon>
        <taxon>Bacillati</taxon>
        <taxon>Cyanobacteriota</taxon>
        <taxon>Cyanophyceae</taxon>
        <taxon>Coleofasciculales</taxon>
        <taxon>Coleofasciculaceae</taxon>
        <taxon>Symploca</taxon>
    </lineage>
</organism>
<evidence type="ECO:0000313" key="1">
    <source>
        <dbReference type="EMBL" id="NER31173.1"/>
    </source>
</evidence>
<dbReference type="PROSITE" id="PS00330">
    <property type="entry name" value="HEMOLYSIN_CALCIUM"/>
    <property type="match status" value="1"/>
</dbReference>
<dbReference type="EMBL" id="JAAHFQ010000738">
    <property type="protein sequence ID" value="NER31173.1"/>
    <property type="molecule type" value="Genomic_DNA"/>
</dbReference>
<dbReference type="PRINTS" id="PR00313">
    <property type="entry name" value="CABNDNGRPT"/>
</dbReference>
<dbReference type="SUPFAM" id="SSF51120">
    <property type="entry name" value="beta-Roll"/>
    <property type="match status" value="1"/>
</dbReference>
<proteinExistence type="predicted"/>
<reference evidence="1" key="1">
    <citation type="submission" date="2019-11" db="EMBL/GenBank/DDBJ databases">
        <title>Genomic insights into an expanded diversity of filamentous marine cyanobacteria reveals the extraordinary biosynthetic potential of Moorea and Okeania.</title>
        <authorList>
            <person name="Ferreira Leao T."/>
            <person name="Wang M."/>
            <person name="Moss N."/>
            <person name="Da Silva R."/>
            <person name="Sanders J."/>
            <person name="Nurk S."/>
            <person name="Gurevich A."/>
            <person name="Humphrey G."/>
            <person name="Reher R."/>
            <person name="Zhu Q."/>
            <person name="Belda-Ferre P."/>
            <person name="Glukhov E."/>
            <person name="Rex R."/>
            <person name="Dorrestein P.C."/>
            <person name="Knight R."/>
            <person name="Pevzner P."/>
            <person name="Gerwick W.H."/>
            <person name="Gerwick L."/>
        </authorList>
    </citation>
    <scope>NUCLEOTIDE SEQUENCE</scope>
    <source>
        <strain evidence="1">SIO1C4</strain>
    </source>
</reference>
<gene>
    <name evidence="1" type="ORF">F6J89_27020</name>
</gene>
<dbReference type="Pfam" id="PF00353">
    <property type="entry name" value="HemolysinCabind"/>
    <property type="match status" value="1"/>
</dbReference>
<sequence>DTLIGGSGSDTLVGGDGNDILIAGTLPASVNLPGVADVMTGVGGSDEFVLGDANGSFYGNGEQNIAMISDWNSSEDRMQLFGGVSDYSARATQMNGTSGLGIYFNEQMVAFAEGGQVGDWVANASYNTYV</sequence>
<dbReference type="Gene3D" id="2.150.10.10">
    <property type="entry name" value="Serralysin-like metalloprotease, C-terminal"/>
    <property type="match status" value="1"/>
</dbReference>
<accession>A0A6B3NHM7</accession>
<dbReference type="GO" id="GO:0005509">
    <property type="term" value="F:calcium ion binding"/>
    <property type="evidence" value="ECO:0007669"/>
    <property type="project" value="InterPro"/>
</dbReference>
<dbReference type="AlphaFoldDB" id="A0A6B3NHM7"/>
<comment type="caution">
    <text evidence="1">The sequence shown here is derived from an EMBL/GenBank/DDBJ whole genome shotgun (WGS) entry which is preliminary data.</text>
</comment>
<dbReference type="InterPro" id="IPR018511">
    <property type="entry name" value="Hemolysin-typ_Ca-bd_CS"/>
</dbReference>
<name>A0A6B3NHM7_9CYAN</name>
<feature type="non-terminal residue" evidence="1">
    <location>
        <position position="1"/>
    </location>
</feature>